<evidence type="ECO:0000256" key="1">
    <source>
        <dbReference type="ARBA" id="ARBA00003694"/>
    </source>
</evidence>
<proteinExistence type="predicted"/>
<dbReference type="STRING" id="37003.ENSKMAP00000021230"/>
<dbReference type="GeneTree" id="ENSGT00940000175695"/>
<evidence type="ECO:0000256" key="11">
    <source>
        <dbReference type="ARBA" id="ARBA00023328"/>
    </source>
</evidence>
<evidence type="ECO:0000256" key="2">
    <source>
        <dbReference type="ARBA" id="ARBA00004123"/>
    </source>
</evidence>
<protein>
    <submittedName>
        <fullName evidence="14">Protein Mis18-beta-like</fullName>
    </submittedName>
</protein>
<evidence type="ECO:0000256" key="5">
    <source>
        <dbReference type="ARBA" id="ARBA00022618"/>
    </source>
</evidence>
<evidence type="ECO:0000313" key="15">
    <source>
        <dbReference type="Proteomes" id="UP000264800"/>
    </source>
</evidence>
<reference evidence="14" key="1">
    <citation type="submission" date="2025-08" db="UniProtKB">
        <authorList>
            <consortium name="Ensembl"/>
        </authorList>
    </citation>
    <scope>IDENTIFICATION</scope>
</reference>
<keyword evidence="4" id="KW-0158">Chromosome</keyword>
<evidence type="ECO:0000259" key="13">
    <source>
        <dbReference type="PROSITE" id="PS51793"/>
    </source>
</evidence>
<evidence type="ECO:0000256" key="10">
    <source>
        <dbReference type="ARBA" id="ARBA00023306"/>
    </source>
</evidence>
<dbReference type="PANTHER" id="PTHR16431:SF3">
    <property type="entry name" value="PROTEIN MIS18-BETA"/>
    <property type="match status" value="1"/>
</dbReference>
<evidence type="ECO:0000256" key="4">
    <source>
        <dbReference type="ARBA" id="ARBA00022454"/>
    </source>
</evidence>
<feature type="coiled-coil region" evidence="12">
    <location>
        <begin position="139"/>
        <end position="166"/>
    </location>
</feature>
<dbReference type="InterPro" id="IPR004910">
    <property type="entry name" value="Yippee/Mis18/Cereblon"/>
</dbReference>
<accession>A0A3Q3AXI0</accession>
<dbReference type="OMA" id="MDIHNVP"/>
<evidence type="ECO:0000313" key="14">
    <source>
        <dbReference type="Ensembl" id="ENSKMAP00000021230.1"/>
    </source>
</evidence>
<dbReference type="KEGG" id="kmr:108234439"/>
<keyword evidence="7" id="KW-0498">Mitosis</keyword>
<evidence type="ECO:0000256" key="8">
    <source>
        <dbReference type="ARBA" id="ARBA00022833"/>
    </source>
</evidence>
<dbReference type="PROSITE" id="PS51793">
    <property type="entry name" value="MIS18"/>
    <property type="match status" value="1"/>
</dbReference>
<evidence type="ECO:0000256" key="12">
    <source>
        <dbReference type="SAM" id="Coils"/>
    </source>
</evidence>
<reference evidence="14" key="2">
    <citation type="submission" date="2025-09" db="UniProtKB">
        <authorList>
            <consortium name="Ensembl"/>
        </authorList>
    </citation>
    <scope>IDENTIFICATION</scope>
</reference>
<dbReference type="GO" id="GO:0046872">
    <property type="term" value="F:metal ion binding"/>
    <property type="evidence" value="ECO:0007669"/>
    <property type="project" value="UniProtKB-KW"/>
</dbReference>
<evidence type="ECO:0000256" key="7">
    <source>
        <dbReference type="ARBA" id="ARBA00022776"/>
    </source>
</evidence>
<keyword evidence="5" id="KW-0132">Cell division</keyword>
<sequence length="177" mass="19895">MEFEESLIIRRVDDIKLTTAAKRMEMMTVHCQLCNTVLTDSFGVCGEMESLDSLMCIKVTNDVVVGGVQESGHKGEMANCIFSPLKCRSCHSVVGKVVHSTPSRWASVRSVFLLYKASISCYILDSNSTVEASVLSFRLKPLRESINEVRQQVEEQRDQMMRIHSRVADRSITSEVD</sequence>
<organism evidence="14 15">
    <name type="scientific">Kryptolebias marmoratus</name>
    <name type="common">Mangrove killifish</name>
    <name type="synonym">Rivulus marmoratus</name>
    <dbReference type="NCBI Taxonomy" id="37003"/>
    <lineage>
        <taxon>Eukaryota</taxon>
        <taxon>Metazoa</taxon>
        <taxon>Chordata</taxon>
        <taxon>Craniata</taxon>
        <taxon>Vertebrata</taxon>
        <taxon>Euteleostomi</taxon>
        <taxon>Actinopterygii</taxon>
        <taxon>Neopterygii</taxon>
        <taxon>Teleostei</taxon>
        <taxon>Neoteleostei</taxon>
        <taxon>Acanthomorphata</taxon>
        <taxon>Ovalentaria</taxon>
        <taxon>Atherinomorphae</taxon>
        <taxon>Cyprinodontiformes</taxon>
        <taxon>Rivulidae</taxon>
        <taxon>Kryptolebias</taxon>
    </lineage>
</organism>
<dbReference type="GeneID" id="108234439"/>
<dbReference type="GO" id="GO:0051301">
    <property type="term" value="P:cell division"/>
    <property type="evidence" value="ECO:0007669"/>
    <property type="project" value="UniProtKB-KW"/>
</dbReference>
<dbReference type="RefSeq" id="XP_017269127.1">
    <property type="nucleotide sequence ID" value="XM_017413638.3"/>
</dbReference>
<dbReference type="Pfam" id="PF03226">
    <property type="entry name" value="Yippee-Mis18"/>
    <property type="match status" value="1"/>
</dbReference>
<dbReference type="AlphaFoldDB" id="A0A3Q3AXI0"/>
<name>A0A3Q3AXI0_KRYMA</name>
<keyword evidence="11" id="KW-0137">Centromere</keyword>
<dbReference type="Ensembl" id="ENSKMAT00000021507.1">
    <property type="protein sequence ID" value="ENSKMAP00000021230.1"/>
    <property type="gene ID" value="ENSKMAG00000015772.1"/>
</dbReference>
<dbReference type="OrthoDB" id="9926299at2759"/>
<evidence type="ECO:0000256" key="9">
    <source>
        <dbReference type="ARBA" id="ARBA00023242"/>
    </source>
</evidence>
<keyword evidence="10" id="KW-0131">Cell cycle</keyword>
<dbReference type="CTD" id="11339"/>
<dbReference type="GO" id="GO:0000775">
    <property type="term" value="C:chromosome, centromeric region"/>
    <property type="evidence" value="ECO:0007669"/>
    <property type="project" value="UniProtKB-SubCell"/>
</dbReference>
<dbReference type="GO" id="GO:0005634">
    <property type="term" value="C:nucleus"/>
    <property type="evidence" value="ECO:0007669"/>
    <property type="project" value="UniProtKB-SubCell"/>
</dbReference>
<dbReference type="InterPro" id="IPR034752">
    <property type="entry name" value="Mis18"/>
</dbReference>
<evidence type="ECO:0000256" key="3">
    <source>
        <dbReference type="ARBA" id="ARBA00004584"/>
    </source>
</evidence>
<comment type="function">
    <text evidence="1">Required for recruitment of CENPA to centromeres and normal chromosome segregation during mitosis.</text>
</comment>
<keyword evidence="12" id="KW-0175">Coiled coil</keyword>
<evidence type="ECO:0000256" key="6">
    <source>
        <dbReference type="ARBA" id="ARBA00022723"/>
    </source>
</evidence>
<keyword evidence="15" id="KW-1185">Reference proteome</keyword>
<comment type="subcellular location">
    <subcellularLocation>
        <location evidence="3">Chromosome</location>
        <location evidence="3">Centromere</location>
    </subcellularLocation>
    <subcellularLocation>
        <location evidence="2">Nucleus</location>
    </subcellularLocation>
</comment>
<dbReference type="GO" id="GO:0007059">
    <property type="term" value="P:chromosome segregation"/>
    <property type="evidence" value="ECO:0007669"/>
    <property type="project" value="TreeGrafter"/>
</dbReference>
<keyword evidence="9" id="KW-0539">Nucleus</keyword>
<dbReference type="Proteomes" id="UP000264800">
    <property type="component" value="Unplaced"/>
</dbReference>
<dbReference type="GO" id="GO:0034080">
    <property type="term" value="P:CENP-A containing chromatin assembly"/>
    <property type="evidence" value="ECO:0007669"/>
    <property type="project" value="TreeGrafter"/>
</dbReference>
<dbReference type="GO" id="GO:0000785">
    <property type="term" value="C:chromatin"/>
    <property type="evidence" value="ECO:0007669"/>
    <property type="project" value="TreeGrafter"/>
</dbReference>
<feature type="domain" description="Mis18" evidence="13">
    <location>
        <begin position="26"/>
        <end position="124"/>
    </location>
</feature>
<dbReference type="PANTHER" id="PTHR16431">
    <property type="entry name" value="NEUROGENIC PROTEIN MASTERMIND"/>
    <property type="match status" value="1"/>
</dbReference>
<keyword evidence="6" id="KW-0479">Metal-binding</keyword>
<keyword evidence="8" id="KW-0862">Zinc</keyword>